<proteinExistence type="predicted"/>
<name>U9SMY8_RHIID</name>
<evidence type="ECO:0000313" key="1">
    <source>
        <dbReference type="EMBL" id="ERZ97323.1"/>
    </source>
</evidence>
<dbReference type="EMBL" id="KI299721">
    <property type="protein sequence ID" value="ERZ97323.1"/>
    <property type="molecule type" value="Genomic_DNA"/>
</dbReference>
<protein>
    <submittedName>
        <fullName evidence="1">Uncharacterized protein</fullName>
    </submittedName>
</protein>
<dbReference type="AlphaFoldDB" id="U9SMY8"/>
<dbReference type="HOGENOM" id="CLU_1971688_0_0_1"/>
<gene>
    <name evidence="1" type="ORF">GLOINDRAFT_89044</name>
</gene>
<reference evidence="1" key="1">
    <citation type="submission" date="2013-07" db="EMBL/GenBank/DDBJ databases">
        <title>The genome of an arbuscular mycorrhizal fungus provides insights into the evolution of the oldest plant symbiosis.</title>
        <authorList>
            <consortium name="DOE Joint Genome Institute"/>
            <person name="Tisserant E."/>
            <person name="Malbreil M."/>
            <person name="Kuo A."/>
            <person name="Kohler A."/>
            <person name="Symeonidi A."/>
            <person name="Balestrini R."/>
            <person name="Charron P."/>
            <person name="Duensing N."/>
            <person name="Frei-dit-Frey N."/>
            <person name="Gianinazzi-Pearson V."/>
            <person name="Gilbert B."/>
            <person name="Handa Y."/>
            <person name="Hijri M."/>
            <person name="Kaul R."/>
            <person name="Kawaguchi M."/>
            <person name="Krajinski F."/>
            <person name="Lammers P."/>
            <person name="Lapierre D."/>
            <person name="Masclaux F.G."/>
            <person name="Murat C."/>
            <person name="Morin E."/>
            <person name="Ndikumana S."/>
            <person name="Pagni M."/>
            <person name="Petitpierre D."/>
            <person name="Requena N."/>
            <person name="Rosikiewicz P."/>
            <person name="Riley R."/>
            <person name="Saito K."/>
            <person name="San Clemente H."/>
            <person name="Shapiro H."/>
            <person name="van Tuinen D."/>
            <person name="Becard G."/>
            <person name="Bonfante P."/>
            <person name="Paszkowski U."/>
            <person name="Shachar-Hill Y."/>
            <person name="Young J.P."/>
            <person name="Sanders I.R."/>
            <person name="Henrissat B."/>
            <person name="Rensing S.A."/>
            <person name="Grigoriev I.V."/>
            <person name="Corradi N."/>
            <person name="Roux C."/>
            <person name="Martin F."/>
        </authorList>
    </citation>
    <scope>NUCLEOTIDE SEQUENCE</scope>
    <source>
        <strain evidence="1">DAOM 197198</strain>
    </source>
</reference>
<sequence length="127" mass="14541">MSNMDFFPSSMRIYIVGENLISSAIMKLFQDEDIYEPPNGKPYILSTHSTTGYNLPNFLENPISPFLLSGISSRTRCSNSSIRMIRIRSIYPATVKLQEEMEVEEMEVDRDNAVEEWIASNCGQKTY</sequence>
<organism evidence="1">
    <name type="scientific">Rhizophagus irregularis (strain DAOM 181602 / DAOM 197198 / MUCL 43194)</name>
    <name type="common">Arbuscular mycorrhizal fungus</name>
    <name type="synonym">Glomus intraradices</name>
    <dbReference type="NCBI Taxonomy" id="747089"/>
    <lineage>
        <taxon>Eukaryota</taxon>
        <taxon>Fungi</taxon>
        <taxon>Fungi incertae sedis</taxon>
        <taxon>Mucoromycota</taxon>
        <taxon>Glomeromycotina</taxon>
        <taxon>Glomeromycetes</taxon>
        <taxon>Glomerales</taxon>
        <taxon>Glomeraceae</taxon>
        <taxon>Rhizophagus</taxon>
    </lineage>
</organism>
<accession>U9SMY8</accession>